<evidence type="ECO:0000256" key="2">
    <source>
        <dbReference type="ARBA" id="ARBA00022980"/>
    </source>
</evidence>
<dbReference type="InterPro" id="IPR036394">
    <property type="entry name" value="Ribosomal_uL22_sf"/>
</dbReference>
<comment type="caution">
    <text evidence="5">The sequence shown here is derived from an EMBL/GenBank/DDBJ whole genome shotgun (WGS) entry which is preliminary data.</text>
</comment>
<sequence length="187" mass="21567">MKMCCKFFGFQISFLKNNPKMKVYNYDIKDQTKAVKVRMDNAKASFKNTRETSRMLRGKTIPEAIKYLDDVLAHKTCVPMRRYARGVGRTAQANKYGVQRGRWPEKSVKLFKILISKLIGYAGVKGIEKEDLVIKHVQVNKAPVIYGRIYRAHGRVNAFNKKPCHVEMVAEKKEAEVPELDEEILEN</sequence>
<dbReference type="Gene3D" id="3.90.470.10">
    <property type="entry name" value="Ribosomal protein L22/L17"/>
    <property type="match status" value="1"/>
</dbReference>
<evidence type="ECO:0000256" key="4">
    <source>
        <dbReference type="RuleBase" id="RU004005"/>
    </source>
</evidence>
<name>A0ABQ7HX64_9MICR</name>
<dbReference type="CDD" id="cd00336">
    <property type="entry name" value="Ribosomal_L22"/>
    <property type="match status" value="1"/>
</dbReference>
<dbReference type="GO" id="GO:0005840">
    <property type="term" value="C:ribosome"/>
    <property type="evidence" value="ECO:0007669"/>
    <property type="project" value="UniProtKB-KW"/>
</dbReference>
<dbReference type="Pfam" id="PF00237">
    <property type="entry name" value="Ribosomal_L22"/>
    <property type="match status" value="1"/>
</dbReference>
<reference evidence="5 6" key="1">
    <citation type="submission" date="2019-01" db="EMBL/GenBank/DDBJ databases">
        <title>Genomes sequencing and comparative genomics of infectious freshwater microsporidia, Cucumispora dikerogammari and Thelohania contejeani.</title>
        <authorList>
            <person name="Cormier A."/>
            <person name="Giraud I."/>
            <person name="Wattier R."/>
            <person name="Teixeira M."/>
            <person name="Grandjean F."/>
            <person name="Rigaud T."/>
            <person name="Cordaux R."/>
        </authorList>
    </citation>
    <scope>NUCLEOTIDE SEQUENCE [LARGE SCALE GENOMIC DNA]</scope>
    <source>
        <strain evidence="5">T1</strain>
        <tissue evidence="5">Spores</tissue>
    </source>
</reference>
<dbReference type="SUPFAM" id="SSF54843">
    <property type="entry name" value="Ribosomal protein L22"/>
    <property type="match status" value="1"/>
</dbReference>
<dbReference type="EMBL" id="SBIQ01000194">
    <property type="protein sequence ID" value="KAF7682722.1"/>
    <property type="molecule type" value="Genomic_DNA"/>
</dbReference>
<comment type="similarity">
    <text evidence="1 4">Belongs to the universal ribosomal protein uL22 family.</text>
</comment>
<accession>A0ABQ7HX64</accession>
<dbReference type="NCBIfam" id="TIGR01038">
    <property type="entry name" value="uL22_arch_euk"/>
    <property type="match status" value="1"/>
</dbReference>
<dbReference type="Proteomes" id="UP001516464">
    <property type="component" value="Unassembled WGS sequence"/>
</dbReference>
<evidence type="ECO:0000313" key="5">
    <source>
        <dbReference type="EMBL" id="KAF7682722.1"/>
    </source>
</evidence>
<keyword evidence="3 4" id="KW-0687">Ribonucleoprotein</keyword>
<dbReference type="PANTHER" id="PTHR11593">
    <property type="entry name" value="60S RIBOSOMAL PROTEIN L17"/>
    <property type="match status" value="1"/>
</dbReference>
<dbReference type="InterPro" id="IPR005721">
    <property type="entry name" value="Ribosomal_uL22_euk/arc"/>
</dbReference>
<proteinExistence type="inferred from homology"/>
<evidence type="ECO:0000313" key="6">
    <source>
        <dbReference type="Proteomes" id="UP001516464"/>
    </source>
</evidence>
<evidence type="ECO:0000256" key="3">
    <source>
        <dbReference type="ARBA" id="ARBA00023274"/>
    </source>
</evidence>
<gene>
    <name evidence="5" type="primary">RPL17</name>
    <name evidence="5" type="ORF">TCON_2060</name>
</gene>
<keyword evidence="6" id="KW-1185">Reference proteome</keyword>
<protein>
    <submittedName>
        <fullName evidence="5">60S ribosomal protein L17</fullName>
    </submittedName>
</protein>
<dbReference type="InterPro" id="IPR001063">
    <property type="entry name" value="Ribosomal_uL22"/>
</dbReference>
<organism evidence="5 6">
    <name type="scientific">Astathelohania contejeani</name>
    <dbReference type="NCBI Taxonomy" id="164912"/>
    <lineage>
        <taxon>Eukaryota</taxon>
        <taxon>Fungi</taxon>
        <taxon>Fungi incertae sedis</taxon>
        <taxon>Microsporidia</taxon>
        <taxon>Astathelohaniidae</taxon>
        <taxon>Astathelohania</taxon>
    </lineage>
</organism>
<dbReference type="PANTHER" id="PTHR11593:SF10">
    <property type="entry name" value="60S RIBOSOMAL PROTEIN L17"/>
    <property type="match status" value="1"/>
</dbReference>
<keyword evidence="2 4" id="KW-0689">Ribosomal protein</keyword>
<evidence type="ECO:0000256" key="1">
    <source>
        <dbReference type="ARBA" id="ARBA00009451"/>
    </source>
</evidence>